<dbReference type="AlphaFoldDB" id="A0A8H9LYE4"/>
<sequence length="64" mass="7663">MFTKFEDSFMYKLLRRYLKRSDTNQSTVICDVRKQGNFGYLYFLGGNYYTISRSYIVTNRATYG</sequence>
<dbReference type="Proteomes" id="UP000622604">
    <property type="component" value="Unassembled WGS sequence"/>
</dbReference>
<name>A0A8H9LYE4_9ALTE</name>
<reference evidence="1" key="2">
    <citation type="submission" date="2020-09" db="EMBL/GenBank/DDBJ databases">
        <authorList>
            <person name="Sun Q."/>
            <person name="Kim S."/>
        </authorList>
    </citation>
    <scope>NUCLEOTIDE SEQUENCE</scope>
    <source>
        <strain evidence="1">KCTC 32337</strain>
    </source>
</reference>
<evidence type="ECO:0000313" key="1">
    <source>
        <dbReference type="EMBL" id="GGZ48536.1"/>
    </source>
</evidence>
<evidence type="ECO:0000313" key="2">
    <source>
        <dbReference type="Proteomes" id="UP000622604"/>
    </source>
</evidence>
<organism evidence="1 2">
    <name type="scientific">Paraglaciecola chathamensis</name>
    <dbReference type="NCBI Taxonomy" id="368405"/>
    <lineage>
        <taxon>Bacteria</taxon>
        <taxon>Pseudomonadati</taxon>
        <taxon>Pseudomonadota</taxon>
        <taxon>Gammaproteobacteria</taxon>
        <taxon>Alteromonadales</taxon>
        <taxon>Alteromonadaceae</taxon>
        <taxon>Paraglaciecola</taxon>
    </lineage>
</organism>
<reference evidence="1" key="1">
    <citation type="journal article" date="2014" name="Int. J. Syst. Evol. Microbiol.">
        <title>Complete genome sequence of Corynebacterium casei LMG S-19264T (=DSM 44701T), isolated from a smear-ripened cheese.</title>
        <authorList>
            <consortium name="US DOE Joint Genome Institute (JGI-PGF)"/>
            <person name="Walter F."/>
            <person name="Albersmeier A."/>
            <person name="Kalinowski J."/>
            <person name="Ruckert C."/>
        </authorList>
    </citation>
    <scope>NUCLEOTIDE SEQUENCE</scope>
    <source>
        <strain evidence="1">KCTC 32337</strain>
    </source>
</reference>
<proteinExistence type="predicted"/>
<accession>A0A8H9LYE4</accession>
<gene>
    <name evidence="1" type="ORF">GCM10011274_03030</name>
</gene>
<protein>
    <submittedName>
        <fullName evidence="1">Uncharacterized protein</fullName>
    </submittedName>
</protein>
<comment type="caution">
    <text evidence="1">The sequence shown here is derived from an EMBL/GenBank/DDBJ whole genome shotgun (WGS) entry which is preliminary data.</text>
</comment>
<dbReference type="EMBL" id="BMZC01000001">
    <property type="protein sequence ID" value="GGZ48536.1"/>
    <property type="molecule type" value="Genomic_DNA"/>
</dbReference>